<evidence type="ECO:0000256" key="3">
    <source>
        <dbReference type="ARBA" id="ARBA00022801"/>
    </source>
</evidence>
<dbReference type="Pfam" id="PF07687">
    <property type="entry name" value="M20_dimer"/>
    <property type="match status" value="1"/>
</dbReference>
<accession>A0ABW5L9W0</accession>
<feature type="domain" description="Peptidase M20 dimerisation" evidence="6">
    <location>
        <begin position="199"/>
        <end position="299"/>
    </location>
</feature>
<evidence type="ECO:0000256" key="1">
    <source>
        <dbReference type="ARBA" id="ARBA00001947"/>
    </source>
</evidence>
<keyword evidence="8" id="KW-1185">Reference proteome</keyword>
<dbReference type="CDD" id="cd05651">
    <property type="entry name" value="M20_ArgE_DapE-like"/>
    <property type="match status" value="1"/>
</dbReference>
<dbReference type="PANTHER" id="PTHR43808:SF31">
    <property type="entry name" value="N-ACETYL-L-CITRULLINE DEACETYLASE"/>
    <property type="match status" value="1"/>
</dbReference>
<dbReference type="PANTHER" id="PTHR43808">
    <property type="entry name" value="ACETYLORNITHINE DEACETYLASE"/>
    <property type="match status" value="1"/>
</dbReference>
<comment type="cofactor">
    <cofactor evidence="1">
        <name>Zn(2+)</name>
        <dbReference type="ChEBI" id="CHEBI:29105"/>
    </cofactor>
</comment>
<dbReference type="Pfam" id="PF01546">
    <property type="entry name" value="Peptidase_M20"/>
    <property type="match status" value="1"/>
</dbReference>
<proteinExistence type="predicted"/>
<dbReference type="InterPro" id="IPR011650">
    <property type="entry name" value="Peptidase_M20_dimer"/>
</dbReference>
<dbReference type="InterPro" id="IPR036264">
    <property type="entry name" value="Bact_exopeptidase_dim_dom"/>
</dbReference>
<evidence type="ECO:0000259" key="6">
    <source>
        <dbReference type="Pfam" id="PF07687"/>
    </source>
</evidence>
<evidence type="ECO:0000256" key="2">
    <source>
        <dbReference type="ARBA" id="ARBA00022723"/>
    </source>
</evidence>
<dbReference type="InterPro" id="IPR001261">
    <property type="entry name" value="ArgE/DapE_CS"/>
</dbReference>
<keyword evidence="5" id="KW-0170">Cobalt</keyword>
<name>A0ABW5L9W0_9FLAO</name>
<keyword evidence="3" id="KW-0378">Hydrolase</keyword>
<dbReference type="SUPFAM" id="SSF55031">
    <property type="entry name" value="Bacterial exopeptidase dimerisation domain"/>
    <property type="match status" value="1"/>
</dbReference>
<organism evidence="7 8">
    <name type="scientific">Aquimarina rubra</name>
    <dbReference type="NCBI Taxonomy" id="1920033"/>
    <lineage>
        <taxon>Bacteria</taxon>
        <taxon>Pseudomonadati</taxon>
        <taxon>Bacteroidota</taxon>
        <taxon>Flavobacteriia</taxon>
        <taxon>Flavobacteriales</taxon>
        <taxon>Flavobacteriaceae</taxon>
        <taxon>Aquimarina</taxon>
    </lineage>
</organism>
<dbReference type="SUPFAM" id="SSF53187">
    <property type="entry name" value="Zn-dependent exopeptidases"/>
    <property type="match status" value="1"/>
</dbReference>
<evidence type="ECO:0000313" key="8">
    <source>
        <dbReference type="Proteomes" id="UP001597319"/>
    </source>
</evidence>
<reference evidence="8" key="1">
    <citation type="journal article" date="2019" name="Int. J. Syst. Evol. Microbiol.">
        <title>The Global Catalogue of Microorganisms (GCM) 10K type strain sequencing project: providing services to taxonomists for standard genome sequencing and annotation.</title>
        <authorList>
            <consortium name="The Broad Institute Genomics Platform"/>
            <consortium name="The Broad Institute Genome Sequencing Center for Infectious Disease"/>
            <person name="Wu L."/>
            <person name="Ma J."/>
        </authorList>
    </citation>
    <scope>NUCLEOTIDE SEQUENCE [LARGE SCALE GENOMIC DNA]</scope>
    <source>
        <strain evidence="8">KCTC 52274</strain>
    </source>
</reference>
<sequence>MESIRNKKYKSEIDDKENLTSDNSDTQILRYSDIEKLTSKAIKLLLALIETQSFSSEEEGTAILIENWFHQYDIPFERENNNIWAYNKYFDETKPTILLNSHHDTVKPNGNYTNDPFKAFVEDGKLYGLGSNDAGGCLVSLIATFTYFYNKEDLNYNFVIAASAEEESSGPLGLKSILKYLKNVEFAIVGEPTLMQLAIAEKGLLVLDVSVNGTASHAAHPNDDNAIYNTLDVIDWFKKYQFEKTSETLGDVKMTVTQINAGNQHNVVPSHCNLVVDIRVNDKYKNEEVLELVKQAMPKNVEVKPRSLHLGSSSIPKDHAIVKSGIALGRTTYGSPTLSDQSVLSCPSLKLGPGDSTRSHSADEFIYVEEIKEGVALYIKILEGIV</sequence>
<gene>
    <name evidence="7" type="ORF">ACFSR1_01435</name>
</gene>
<keyword evidence="2" id="KW-0479">Metal-binding</keyword>
<dbReference type="RefSeq" id="WP_378288913.1">
    <property type="nucleotide sequence ID" value="NZ_JBHULE010000002.1"/>
</dbReference>
<comment type="caution">
    <text evidence="7">The sequence shown here is derived from an EMBL/GenBank/DDBJ whole genome shotgun (WGS) entry which is preliminary data.</text>
</comment>
<dbReference type="Gene3D" id="3.40.630.10">
    <property type="entry name" value="Zn peptidases"/>
    <property type="match status" value="1"/>
</dbReference>
<evidence type="ECO:0000313" key="7">
    <source>
        <dbReference type="EMBL" id="MFD2561310.1"/>
    </source>
</evidence>
<evidence type="ECO:0000256" key="5">
    <source>
        <dbReference type="ARBA" id="ARBA00023285"/>
    </source>
</evidence>
<dbReference type="InterPro" id="IPR002933">
    <property type="entry name" value="Peptidase_M20"/>
</dbReference>
<dbReference type="Proteomes" id="UP001597319">
    <property type="component" value="Unassembled WGS sequence"/>
</dbReference>
<evidence type="ECO:0000256" key="4">
    <source>
        <dbReference type="ARBA" id="ARBA00022833"/>
    </source>
</evidence>
<protein>
    <submittedName>
        <fullName evidence="7">M20 family metallo-hydrolase</fullName>
    </submittedName>
</protein>
<dbReference type="Gene3D" id="3.30.70.360">
    <property type="match status" value="1"/>
</dbReference>
<dbReference type="PROSITE" id="PS00758">
    <property type="entry name" value="ARGE_DAPE_CPG2_1"/>
    <property type="match status" value="1"/>
</dbReference>
<dbReference type="InterPro" id="IPR050072">
    <property type="entry name" value="Peptidase_M20A"/>
</dbReference>
<keyword evidence="4" id="KW-0862">Zinc</keyword>
<dbReference type="EMBL" id="JBHULE010000002">
    <property type="protein sequence ID" value="MFD2561310.1"/>
    <property type="molecule type" value="Genomic_DNA"/>
</dbReference>